<gene>
    <name evidence="5" type="ORF">HNR38_003131</name>
</gene>
<evidence type="ECO:0000259" key="3">
    <source>
        <dbReference type="PROSITE" id="PS50113"/>
    </source>
</evidence>
<dbReference type="InterPro" id="IPR000700">
    <property type="entry name" value="PAS-assoc_C"/>
</dbReference>
<dbReference type="EMBL" id="JACHFE010000009">
    <property type="protein sequence ID" value="MBB5322624.1"/>
    <property type="molecule type" value="Genomic_DNA"/>
</dbReference>
<evidence type="ECO:0000256" key="1">
    <source>
        <dbReference type="ARBA" id="ARBA00001946"/>
    </source>
</evidence>
<evidence type="ECO:0000313" key="6">
    <source>
        <dbReference type="Proteomes" id="UP000591735"/>
    </source>
</evidence>
<dbReference type="AlphaFoldDB" id="A0A840UA58"/>
<dbReference type="PROSITE" id="PS50113">
    <property type="entry name" value="PAC"/>
    <property type="match status" value="1"/>
</dbReference>
<evidence type="ECO:0000256" key="2">
    <source>
        <dbReference type="SAM" id="Phobius"/>
    </source>
</evidence>
<name>A0A840UA58_9GAMM</name>
<dbReference type="GO" id="GO:0003824">
    <property type="term" value="F:catalytic activity"/>
    <property type="evidence" value="ECO:0007669"/>
    <property type="project" value="UniProtKB-ARBA"/>
</dbReference>
<dbReference type="CDD" id="cd01949">
    <property type="entry name" value="GGDEF"/>
    <property type="match status" value="1"/>
</dbReference>
<feature type="domain" description="GGDEF" evidence="4">
    <location>
        <begin position="486"/>
        <end position="617"/>
    </location>
</feature>
<dbReference type="NCBIfam" id="TIGR00254">
    <property type="entry name" value="GGDEF"/>
    <property type="match status" value="1"/>
</dbReference>
<dbReference type="InterPro" id="IPR043128">
    <property type="entry name" value="Rev_trsase/Diguanyl_cyclase"/>
</dbReference>
<dbReference type="Gene3D" id="3.30.450.20">
    <property type="entry name" value="PAS domain"/>
    <property type="match status" value="1"/>
</dbReference>
<comment type="cofactor">
    <cofactor evidence="1">
        <name>Mg(2+)</name>
        <dbReference type="ChEBI" id="CHEBI:18420"/>
    </cofactor>
</comment>
<sequence length="617" mass="68443">MDIFEQKRRITTIAIVAVVMTGVTIAAIVAIPLINTLHNNAVESAASVARAKARNLHTLFDQHQDLARQTASRSELAAAMADYAQGKMSLTALKTFSEPRLSDAIAPLDNLAALIRYDREGHEVIRLGPLAGVLPENIQPSIRLDIRNFPLAETPDADTPLMLASSPITRNERVVGRDLLLFSLTPLKGVFLNENETGIGVCLMKRDMSRRVALNETTGKMEITPPELCLAMREGVDKPEELEHFHARLDDGTDVLSFVNRVDGYDWQLHMHQTVDAIFGGVERQIMLSAAAILALSAVGGLGVWLSIGPVTTALVRQTAEIARSTEELRLAHQVFVHTHEAMIVANADLQIIRANPAFTEITGIDLKDLENRSISEFLDAGRRKHPLPEQLKQRLIAENAWQGEVWLKTLNGQSRPYLLTMSPVRNERGQIQQLVLAFSDISERIRAEAQMLRQANHDPLTGLPNRMALNLHLKQAIEQARRDHGQFAVIYLDLDRFKPVNDTLGHQAGDELLQHVARRLEHCIRREDIVGRRGGDEFLIVSGPLDRPEDVELIAEKTVIVLNQPFRVQGQDVQIGVSVGVALFPDDGQTAEELLNRADMAMYQVKGSGRNNVAYA</sequence>
<dbReference type="RefSeq" id="WP_183706002.1">
    <property type="nucleotide sequence ID" value="NZ_JACHFE010000009.1"/>
</dbReference>
<keyword evidence="2" id="KW-0472">Membrane</keyword>
<protein>
    <submittedName>
        <fullName evidence="5">Diguanylate cyclase (GGDEF)-like protein/PAS domain S-box-containing protein</fullName>
    </submittedName>
</protein>
<feature type="domain" description="PAC" evidence="3">
    <location>
        <begin position="402"/>
        <end position="454"/>
    </location>
</feature>
<dbReference type="PANTHER" id="PTHR44757:SF2">
    <property type="entry name" value="BIOFILM ARCHITECTURE MAINTENANCE PROTEIN MBAA"/>
    <property type="match status" value="1"/>
</dbReference>
<dbReference type="InterPro" id="IPR000014">
    <property type="entry name" value="PAS"/>
</dbReference>
<comment type="caution">
    <text evidence="5">The sequence shown here is derived from an EMBL/GenBank/DDBJ whole genome shotgun (WGS) entry which is preliminary data.</text>
</comment>
<organism evidence="5 6">
    <name type="scientific">Marinobacter oulmenensis</name>
    <dbReference type="NCBI Taxonomy" id="643747"/>
    <lineage>
        <taxon>Bacteria</taxon>
        <taxon>Pseudomonadati</taxon>
        <taxon>Pseudomonadota</taxon>
        <taxon>Gammaproteobacteria</taxon>
        <taxon>Pseudomonadales</taxon>
        <taxon>Marinobacteraceae</taxon>
        <taxon>Marinobacter</taxon>
    </lineage>
</organism>
<keyword evidence="2" id="KW-0812">Transmembrane</keyword>
<dbReference type="NCBIfam" id="TIGR00229">
    <property type="entry name" value="sensory_box"/>
    <property type="match status" value="1"/>
</dbReference>
<reference evidence="5 6" key="1">
    <citation type="submission" date="2020-08" db="EMBL/GenBank/DDBJ databases">
        <title>Genomic Encyclopedia of Type Strains, Phase IV (KMG-IV): sequencing the most valuable type-strain genomes for metagenomic binning, comparative biology and taxonomic classification.</title>
        <authorList>
            <person name="Goeker M."/>
        </authorList>
    </citation>
    <scope>NUCLEOTIDE SEQUENCE [LARGE SCALE GENOMIC DNA]</scope>
    <source>
        <strain evidence="5 6">DSM 22359</strain>
    </source>
</reference>
<dbReference type="Gene3D" id="3.30.70.270">
    <property type="match status" value="1"/>
</dbReference>
<evidence type="ECO:0000313" key="5">
    <source>
        <dbReference type="EMBL" id="MBB5322624.1"/>
    </source>
</evidence>
<proteinExistence type="predicted"/>
<dbReference type="SMART" id="SM00091">
    <property type="entry name" value="PAS"/>
    <property type="match status" value="1"/>
</dbReference>
<dbReference type="Proteomes" id="UP000591735">
    <property type="component" value="Unassembled WGS sequence"/>
</dbReference>
<dbReference type="SMART" id="SM00267">
    <property type="entry name" value="GGDEF"/>
    <property type="match status" value="1"/>
</dbReference>
<feature type="transmembrane region" description="Helical" evidence="2">
    <location>
        <begin position="12"/>
        <end position="34"/>
    </location>
</feature>
<dbReference type="PANTHER" id="PTHR44757">
    <property type="entry name" value="DIGUANYLATE CYCLASE DGCP"/>
    <property type="match status" value="1"/>
</dbReference>
<keyword evidence="6" id="KW-1185">Reference proteome</keyword>
<dbReference type="Pfam" id="PF00990">
    <property type="entry name" value="GGDEF"/>
    <property type="match status" value="1"/>
</dbReference>
<dbReference type="SUPFAM" id="SSF55073">
    <property type="entry name" value="Nucleotide cyclase"/>
    <property type="match status" value="1"/>
</dbReference>
<keyword evidence="2" id="KW-1133">Transmembrane helix</keyword>
<dbReference type="InterPro" id="IPR000160">
    <property type="entry name" value="GGDEF_dom"/>
</dbReference>
<accession>A0A840UA58</accession>
<dbReference type="SUPFAM" id="SSF55785">
    <property type="entry name" value="PYP-like sensor domain (PAS domain)"/>
    <property type="match status" value="1"/>
</dbReference>
<evidence type="ECO:0000259" key="4">
    <source>
        <dbReference type="PROSITE" id="PS50887"/>
    </source>
</evidence>
<dbReference type="InterPro" id="IPR035965">
    <property type="entry name" value="PAS-like_dom_sf"/>
</dbReference>
<dbReference type="CDD" id="cd00130">
    <property type="entry name" value="PAS"/>
    <property type="match status" value="1"/>
</dbReference>
<dbReference type="FunFam" id="3.30.70.270:FF:000001">
    <property type="entry name" value="Diguanylate cyclase domain protein"/>
    <property type="match status" value="1"/>
</dbReference>
<dbReference type="PROSITE" id="PS50887">
    <property type="entry name" value="GGDEF"/>
    <property type="match status" value="1"/>
</dbReference>
<dbReference type="InterPro" id="IPR052155">
    <property type="entry name" value="Biofilm_reg_signaling"/>
</dbReference>
<dbReference type="Pfam" id="PF13426">
    <property type="entry name" value="PAS_9"/>
    <property type="match status" value="1"/>
</dbReference>
<dbReference type="InterPro" id="IPR029787">
    <property type="entry name" value="Nucleotide_cyclase"/>
</dbReference>